<dbReference type="PROSITE" id="PS50110">
    <property type="entry name" value="RESPONSE_REGULATORY"/>
    <property type="match status" value="1"/>
</dbReference>
<evidence type="ECO:0000256" key="2">
    <source>
        <dbReference type="PROSITE-ProRule" id="PRU00169"/>
    </source>
</evidence>
<dbReference type="EMBL" id="CP000789">
    <property type="protein sequence ID" value="ABU71506.1"/>
    <property type="molecule type" value="Genomic_DNA"/>
</dbReference>
<gene>
    <name evidence="4" type="ordered locus">VIBHAR_02545</name>
</gene>
<dbReference type="InterPro" id="IPR050595">
    <property type="entry name" value="Bact_response_regulator"/>
</dbReference>
<feature type="modified residue" description="4-aspartylphosphate" evidence="2">
    <location>
        <position position="82"/>
    </location>
</feature>
<dbReference type="InterPro" id="IPR011006">
    <property type="entry name" value="CheY-like_superfamily"/>
</dbReference>
<dbReference type="SMART" id="SM00448">
    <property type="entry name" value="REC"/>
    <property type="match status" value="1"/>
</dbReference>
<evidence type="ECO:0000313" key="4">
    <source>
        <dbReference type="EMBL" id="ABU71506.1"/>
    </source>
</evidence>
<reference evidence="4 5" key="1">
    <citation type="submission" date="2007-08" db="EMBL/GenBank/DDBJ databases">
        <authorList>
            <consortium name="The Vibrio harveyi Genome Sequencing Project"/>
            <person name="Bassler B."/>
            <person name="Clifton S.W."/>
            <person name="Fulton L."/>
            <person name="Delehaunty K."/>
            <person name="Fronick C."/>
            <person name="Harrison M."/>
            <person name="Markivic C."/>
            <person name="Fulton R."/>
            <person name="Tin-Wollam A.-M."/>
            <person name="Shah N."/>
            <person name="Pepin K."/>
            <person name="Nash W."/>
            <person name="Thiruvilangam P."/>
            <person name="Bhonagiri V."/>
            <person name="Waters C."/>
            <person name="Tu K.C."/>
            <person name="Irgon J."/>
            <person name="Wilson R.K."/>
        </authorList>
    </citation>
    <scope>NUCLEOTIDE SEQUENCE [LARGE SCALE GENOMIC DNA]</scope>
    <source>
        <strain evidence="5">ATCC BAA-1116 / BB120</strain>
    </source>
</reference>
<dbReference type="GO" id="GO:0000160">
    <property type="term" value="P:phosphorelay signal transduction system"/>
    <property type="evidence" value="ECO:0007669"/>
    <property type="project" value="InterPro"/>
</dbReference>
<dbReference type="Gene3D" id="3.40.50.2300">
    <property type="match status" value="1"/>
</dbReference>
<dbReference type="Pfam" id="PF00072">
    <property type="entry name" value="Response_reg"/>
    <property type="match status" value="1"/>
</dbReference>
<feature type="domain" description="Response regulatory" evidence="3">
    <location>
        <begin position="26"/>
        <end position="150"/>
    </location>
</feature>
<accession>A7N099</accession>
<dbReference type="KEGG" id="vha:VIBHAR_02545"/>
<dbReference type="PATRIC" id="fig|338187.25.peg.157"/>
<dbReference type="PANTHER" id="PTHR44591:SF3">
    <property type="entry name" value="RESPONSE REGULATORY DOMAIN-CONTAINING PROTEIN"/>
    <property type="match status" value="1"/>
</dbReference>
<name>A7N099_VIBC1</name>
<dbReference type="PANTHER" id="PTHR44591">
    <property type="entry name" value="STRESS RESPONSE REGULATOR PROTEIN 1"/>
    <property type="match status" value="1"/>
</dbReference>
<dbReference type="InterPro" id="IPR001789">
    <property type="entry name" value="Sig_transdc_resp-reg_receiver"/>
</dbReference>
<evidence type="ECO:0000256" key="1">
    <source>
        <dbReference type="ARBA" id="ARBA00022553"/>
    </source>
</evidence>
<protein>
    <recommendedName>
        <fullName evidence="3">Response regulatory domain-containing protein</fullName>
    </recommendedName>
</protein>
<keyword evidence="1 2" id="KW-0597">Phosphoprotein</keyword>
<organism evidence="4 5">
    <name type="scientific">Vibrio campbellii (strain ATCC BAA-1116)</name>
    <dbReference type="NCBI Taxonomy" id="2902295"/>
    <lineage>
        <taxon>Bacteria</taxon>
        <taxon>Pseudomonadati</taxon>
        <taxon>Pseudomonadota</taxon>
        <taxon>Gammaproteobacteria</taxon>
        <taxon>Vibrionales</taxon>
        <taxon>Vibrionaceae</taxon>
        <taxon>Vibrio</taxon>
    </lineage>
</organism>
<sequence length="178" mass="20337">MPLSQIHHPNGDSFAHFSDATISVFNLICVDDQREVLSAVLQDLQLLSQWLNIEDCESADEVLELMDELDAEGEMIALIISDHVMPGKTGVELLTEISKDSRFIRARKVLLTGQTTHTDTINAINSAGIDRYFEKPWQAEQLVECVRNLVTKYIFDMGLDYTQYHEHLDQNVVFDRLR</sequence>
<dbReference type="AlphaFoldDB" id="A7N099"/>
<dbReference type="Proteomes" id="UP000008152">
    <property type="component" value="Chromosome I"/>
</dbReference>
<dbReference type="SUPFAM" id="SSF52172">
    <property type="entry name" value="CheY-like"/>
    <property type="match status" value="1"/>
</dbReference>
<proteinExistence type="predicted"/>
<evidence type="ECO:0000313" key="5">
    <source>
        <dbReference type="Proteomes" id="UP000008152"/>
    </source>
</evidence>
<evidence type="ECO:0000259" key="3">
    <source>
        <dbReference type="PROSITE" id="PS50110"/>
    </source>
</evidence>